<accession>A0A0P6VFL8</accession>
<reference evidence="1 2" key="1">
    <citation type="submission" date="2015-09" db="EMBL/GenBank/DDBJ databases">
        <authorList>
            <person name="Jackson K.R."/>
            <person name="Lunt B.L."/>
            <person name="Fisher J.N.B."/>
            <person name="Gardner A.V."/>
            <person name="Bailey M.E."/>
            <person name="Deus L.M."/>
            <person name="Earl A.S."/>
            <person name="Gibby P.D."/>
            <person name="Hartmann K.A."/>
            <person name="Liu J.E."/>
            <person name="Manci A.M."/>
            <person name="Nielsen D.A."/>
            <person name="Solomon M.B."/>
            <person name="Breakwell D.P."/>
            <person name="Burnett S.H."/>
            <person name="Grose J.H."/>
        </authorList>
    </citation>
    <scope>NUCLEOTIDE SEQUENCE [LARGE SCALE GENOMIC DNA]</scope>
    <source>
        <strain evidence="1 2">16</strain>
    </source>
</reference>
<dbReference type="AlphaFoldDB" id="A0A0P6VFL8"/>
<protein>
    <submittedName>
        <fullName evidence="1">Uncharacterized protein</fullName>
    </submittedName>
</protein>
<organism evidence="1 2">
    <name type="scientific">Prosthecodimorpha hirschii</name>
    <dbReference type="NCBI Taxonomy" id="665126"/>
    <lineage>
        <taxon>Bacteria</taxon>
        <taxon>Pseudomonadati</taxon>
        <taxon>Pseudomonadota</taxon>
        <taxon>Alphaproteobacteria</taxon>
        <taxon>Hyphomicrobiales</taxon>
        <taxon>Ancalomicrobiaceae</taxon>
        <taxon>Prosthecodimorpha</taxon>
    </lineage>
</organism>
<dbReference type="STRING" id="665126.ABB55_00045"/>
<name>A0A0P6VFL8_9HYPH</name>
<dbReference type="EMBL" id="LJYW01000001">
    <property type="protein sequence ID" value="KPL50819.1"/>
    <property type="molecule type" value="Genomic_DNA"/>
</dbReference>
<proteinExistence type="predicted"/>
<evidence type="ECO:0000313" key="1">
    <source>
        <dbReference type="EMBL" id="KPL50819.1"/>
    </source>
</evidence>
<keyword evidence="2" id="KW-1185">Reference proteome</keyword>
<dbReference type="Proteomes" id="UP000048984">
    <property type="component" value="Unassembled WGS sequence"/>
</dbReference>
<sequence>MTKSITAQAEAALNADRSYGHTFGVVYAGPNVGWVAMNGAQAASPILVAYTAEDAAAGEFEHTPYQTADARHRYGEAKALIRRYVASQG</sequence>
<comment type="caution">
    <text evidence="1">The sequence shown here is derived from an EMBL/GenBank/DDBJ whole genome shotgun (WGS) entry which is preliminary data.</text>
</comment>
<reference evidence="1 2" key="2">
    <citation type="submission" date="2015-10" db="EMBL/GenBank/DDBJ databases">
        <title>Draft Genome Sequence of Prosthecomicrobium hirschii ATCC 27832.</title>
        <authorList>
            <person name="Daniel J."/>
            <person name="Givan S.A."/>
            <person name="Brun Y.V."/>
            <person name="Brown P.J."/>
        </authorList>
    </citation>
    <scope>NUCLEOTIDE SEQUENCE [LARGE SCALE GENOMIC DNA]</scope>
    <source>
        <strain evidence="1 2">16</strain>
    </source>
</reference>
<gene>
    <name evidence="1" type="ORF">ABB55_00045</name>
</gene>
<dbReference type="RefSeq" id="WP_054356982.1">
    <property type="nucleotide sequence ID" value="NZ_JAPCYQ010000001.1"/>
</dbReference>
<evidence type="ECO:0000313" key="2">
    <source>
        <dbReference type="Proteomes" id="UP000048984"/>
    </source>
</evidence>